<evidence type="ECO:0000313" key="7">
    <source>
        <dbReference type="EMBL" id="AGC71507.1"/>
    </source>
</evidence>
<dbReference type="PANTHER" id="PTHR19848">
    <property type="entry name" value="WD40 REPEAT PROTEIN"/>
    <property type="match status" value="1"/>
</dbReference>
<dbReference type="PROSITE" id="PS50082">
    <property type="entry name" value="WD_REPEATS_2"/>
    <property type="match status" value="11"/>
</dbReference>
<reference evidence="7" key="1">
    <citation type="submission" date="2012-09" db="EMBL/GenBank/DDBJ databases">
        <title>Metagenomic Characterization of a Microbial Community in Wastewater Detects High Levels of Antibiotic Resistance.</title>
        <authorList>
            <person name="Abrams M."/>
            <person name="Caldwell A."/>
            <person name="Vandaei E."/>
            <person name="Lee W."/>
            <person name="Perrott J."/>
            <person name="Khan S.Y."/>
            <person name="Ta J."/>
            <person name="Romero D."/>
            <person name="Nguyen V."/>
            <person name="Pourmand N."/>
            <person name="Ouverney C.C."/>
        </authorList>
    </citation>
    <scope>NUCLEOTIDE SEQUENCE</scope>
</reference>
<keyword evidence="4" id="KW-0472">Membrane</keyword>
<evidence type="ECO:0000256" key="4">
    <source>
        <dbReference type="SAM" id="Phobius"/>
    </source>
</evidence>
<dbReference type="Pfam" id="PF20703">
    <property type="entry name" value="nSTAND1"/>
    <property type="match status" value="1"/>
</dbReference>
<dbReference type="PROSITE" id="PS50294">
    <property type="entry name" value="WD_REPEATS_REGION"/>
    <property type="match status" value="9"/>
</dbReference>
<protein>
    <submittedName>
        <fullName evidence="7">High-affnity carbon uptake protein Hat/HatR</fullName>
    </submittedName>
</protein>
<dbReference type="InterPro" id="IPR019775">
    <property type="entry name" value="WD40_repeat_CS"/>
</dbReference>
<evidence type="ECO:0000259" key="5">
    <source>
        <dbReference type="Pfam" id="PF12894"/>
    </source>
</evidence>
<dbReference type="CDD" id="cd00200">
    <property type="entry name" value="WD40"/>
    <property type="match status" value="2"/>
</dbReference>
<dbReference type="SMART" id="SM00320">
    <property type="entry name" value="WD40"/>
    <property type="match status" value="14"/>
</dbReference>
<dbReference type="PRINTS" id="PR00320">
    <property type="entry name" value="GPROTEINBRPT"/>
</dbReference>
<evidence type="ECO:0000256" key="2">
    <source>
        <dbReference type="ARBA" id="ARBA00022737"/>
    </source>
</evidence>
<dbReference type="Pfam" id="PF12894">
    <property type="entry name" value="ANAPC4_WD40"/>
    <property type="match status" value="1"/>
</dbReference>
<accession>L7VRB2</accession>
<dbReference type="InterPro" id="IPR027417">
    <property type="entry name" value="P-loop_NTPase"/>
</dbReference>
<evidence type="ECO:0000256" key="1">
    <source>
        <dbReference type="ARBA" id="ARBA00022574"/>
    </source>
</evidence>
<feature type="repeat" description="WD" evidence="3">
    <location>
        <begin position="1222"/>
        <end position="1256"/>
    </location>
</feature>
<keyword evidence="1 3" id="KW-0853">WD repeat</keyword>
<proteinExistence type="predicted"/>
<feature type="repeat" description="WD" evidence="3">
    <location>
        <begin position="1004"/>
        <end position="1045"/>
    </location>
</feature>
<feature type="repeat" description="WD" evidence="3">
    <location>
        <begin position="781"/>
        <end position="822"/>
    </location>
</feature>
<dbReference type="Gene3D" id="3.40.50.300">
    <property type="entry name" value="P-loop containing nucleotide triphosphate hydrolases"/>
    <property type="match status" value="1"/>
</dbReference>
<feature type="repeat" description="WD" evidence="3">
    <location>
        <begin position="696"/>
        <end position="737"/>
    </location>
</feature>
<dbReference type="InterPro" id="IPR011047">
    <property type="entry name" value="Quinoprotein_ADH-like_sf"/>
</dbReference>
<dbReference type="InterPro" id="IPR020472">
    <property type="entry name" value="WD40_PAC1"/>
</dbReference>
<feature type="repeat" description="WD" evidence="3">
    <location>
        <begin position="1144"/>
        <end position="1178"/>
    </location>
</feature>
<feature type="domain" description="Anaphase-promoting complex subunit 4-like WD40" evidence="5">
    <location>
        <begin position="780"/>
        <end position="836"/>
    </location>
</feature>
<feature type="transmembrane region" description="Helical" evidence="4">
    <location>
        <begin position="571"/>
        <end position="592"/>
    </location>
</feature>
<dbReference type="InterPro" id="IPR015943">
    <property type="entry name" value="WD40/YVTN_repeat-like_dom_sf"/>
</dbReference>
<feature type="repeat" description="WD" evidence="3">
    <location>
        <begin position="652"/>
        <end position="693"/>
    </location>
</feature>
<dbReference type="InterPro" id="IPR024977">
    <property type="entry name" value="Apc4-like_WD40_dom"/>
</dbReference>
<dbReference type="PANTHER" id="PTHR19848:SF8">
    <property type="entry name" value="F-BOX AND WD REPEAT DOMAIN CONTAINING 7"/>
    <property type="match status" value="1"/>
</dbReference>
<dbReference type="InterPro" id="IPR036322">
    <property type="entry name" value="WD40_repeat_dom_sf"/>
</dbReference>
<dbReference type="InterPro" id="IPR049052">
    <property type="entry name" value="nSTAND1"/>
</dbReference>
<dbReference type="SUPFAM" id="SSF50978">
    <property type="entry name" value="WD40 repeat-like"/>
    <property type="match status" value="1"/>
</dbReference>
<name>L7VRB2_9BACT</name>
<feature type="repeat" description="WD" evidence="3">
    <location>
        <begin position="916"/>
        <end position="951"/>
    </location>
</feature>
<keyword evidence="2" id="KW-0677">Repeat</keyword>
<feature type="domain" description="Novel STAND NTPase 1" evidence="6">
    <location>
        <begin position="21"/>
        <end position="394"/>
    </location>
</feature>
<dbReference type="EMBL" id="JX649874">
    <property type="protein sequence ID" value="AGC71507.1"/>
    <property type="molecule type" value="Genomic_DNA"/>
</dbReference>
<feature type="repeat" description="WD" evidence="3">
    <location>
        <begin position="962"/>
        <end position="1003"/>
    </location>
</feature>
<dbReference type="InterPro" id="IPR001680">
    <property type="entry name" value="WD40_rpt"/>
</dbReference>
<feature type="repeat" description="WD" evidence="3">
    <location>
        <begin position="1049"/>
        <end position="1082"/>
    </location>
</feature>
<keyword evidence="4" id="KW-0812">Transmembrane</keyword>
<dbReference type="PROSITE" id="PS00678">
    <property type="entry name" value="WD_REPEATS_1"/>
    <property type="match status" value="8"/>
</dbReference>
<organism evidence="7">
    <name type="scientific">uncultured bacterium A1Q1_fos_1880</name>
    <dbReference type="NCBI Taxonomy" id="1256556"/>
    <lineage>
        <taxon>Bacteria</taxon>
        <taxon>environmental samples</taxon>
    </lineage>
</organism>
<dbReference type="Gene3D" id="2.130.10.10">
    <property type="entry name" value="YVTN repeat-like/Quinoprotein amine dehydrogenase"/>
    <property type="match status" value="6"/>
</dbReference>
<sequence>MVTNQSGIVTPFVGPVPIQKGQLLFGRDRETRTLTDLLVGKRIVLLHAASGAGKSSLVNAGLVPALAKYEFHLLPTIRLANEKQMPSANPSKSNRYTMSTLRHLVEEPGLAIPLSPMDLSSIRLTEYLDRRAKATSQAPIMLIFDQFEELLTADPFDVDAKHAFMADLGEALRDERRWAIFVIREDYVGPMEPYLHHIPTGLAVRMHLDLLSPAAAAEAIRRPKPIQKTTELVEVFTPGAAERLAKDLSHAQMQPLQGIPEEELGLFVEPVQLQIVCFRLWNAWQKDKPTATQIDESYVVQLASVDNALADYYTEKVQVIAQETKVPERAIRDWFERALITKHGFRGQVLEGAEESNELNKQALQSLVAAILVRTGQRHRTTWFELAHDRLIRPIQKSNAEWREKNFGMLADHYSEQVQIIAQDTNVSVQAIRDWLEHALITDQGTRGTALKGDQESEEPNEQALQRLIDVNLVRIVERNDATWFELADDRLIQPIVKNNADWRKKNLNLLQRRALIWTSAGEAPELLLRDEELRKEERWATNVKLTRIEDKFLKACIEARQNRQTRRNRNLAIILAVIVTIIAVIAGFLAYRQSQIALSRQLAAQSNIHLDDQYDLALLLSLDAIRVDNTIEARGSLLTALEHNPRLDTILRGHQERVKAVAFNRDGTILASGGEDATIRLWNANTAQPLQASSILTSNSKILSLAFSPDGKTLASGTDTGIITLWNIGTKHTRRDSFDTHGVQINQLAYSPDGKLLLSVGKKGLMLWDGTVVGRQVEWQLDSKSEVGSAAFSPDGRSIAIGFNNGQIQLWNITNRQITQTFATGFTGRVNSLSFSSDGIKLAIGGGKRVEEQKYEPFLMIWDISSQTSTPLVGHTEEVQSVVFNISGELLASASRDRTIILWDVATGKQIGSPLAGHSDWIFSLAFSPDKHYKDRLASAGADSNVIVWNALAPQRLGRSLIGHEDEVWSVAFSPDGRSLASGGKDGKAMVWDISTGKAVALDDGHTQEVRTVAFSPDGGMFATGSHDGTIILWKLETSRWVATVPSLKHGEQWVSSVAFSPDGRLLASGGFDGKVLLWDLAQQPPTSILLPGDFIKIWSVAFSPDGKTVAASADTSADNGVIVLWHIATRQVDQQFPVGHLVLSVAFSPDSKTLALASLDKTVVLWDVVKGHPVASLQRHTDAVQSVAFSPDGKTLASGSVDGSVILWDVAAQQMIGNALQGHNAPINSVAFSQDSKIVASAGDDSSIVLWNVDINSWVERACQFAGRNLTTQELQQYVDIELFQLRSEPCSAAENSQNDVFTLH</sequence>
<dbReference type="Pfam" id="PF00400">
    <property type="entry name" value="WD40"/>
    <property type="match status" value="12"/>
</dbReference>
<dbReference type="SUPFAM" id="SSF50998">
    <property type="entry name" value="Quinoprotein alcohol dehydrogenase-like"/>
    <property type="match status" value="1"/>
</dbReference>
<keyword evidence="4" id="KW-1133">Transmembrane helix</keyword>
<feature type="repeat" description="WD" evidence="3">
    <location>
        <begin position="1179"/>
        <end position="1220"/>
    </location>
</feature>
<evidence type="ECO:0000259" key="6">
    <source>
        <dbReference type="Pfam" id="PF20703"/>
    </source>
</evidence>
<evidence type="ECO:0000256" key="3">
    <source>
        <dbReference type="PROSITE-ProRule" id="PRU00221"/>
    </source>
</evidence>
<feature type="repeat" description="WD" evidence="3">
    <location>
        <begin position="873"/>
        <end position="914"/>
    </location>
</feature>
<dbReference type="SUPFAM" id="SSF52540">
    <property type="entry name" value="P-loop containing nucleoside triphosphate hydrolases"/>
    <property type="match status" value="1"/>
</dbReference>